<evidence type="ECO:0000313" key="4">
    <source>
        <dbReference type="Proteomes" id="UP000017052"/>
    </source>
</evidence>
<comment type="caution">
    <text evidence="3">The sequence shown here is derived from an EMBL/GenBank/DDBJ whole genome shotgun (WGS) entry which is preliminary data.</text>
</comment>
<dbReference type="PANTHER" id="PTHR34136:SF1">
    <property type="entry name" value="UDP-N-ACETYL-D-MANNOSAMINURONIC ACID TRANSFERASE"/>
    <property type="match status" value="1"/>
</dbReference>
<gene>
    <name evidence="3" type="ORF">HMPREF0682_1194</name>
</gene>
<dbReference type="AlphaFoldDB" id="U2QC08"/>
<name>U2QC08_9ACTN</name>
<dbReference type="InterPro" id="IPR004629">
    <property type="entry name" value="WecG_TagA_CpsF"/>
</dbReference>
<evidence type="ECO:0000256" key="1">
    <source>
        <dbReference type="ARBA" id="ARBA00022676"/>
    </source>
</evidence>
<protein>
    <submittedName>
        <fullName evidence="3">Glycosyltransferase WecB/TagA/CpsF family protein</fullName>
    </submittedName>
</protein>
<dbReference type="EMBL" id="ACVN02000086">
    <property type="protein sequence ID" value="ERK60390.1"/>
    <property type="molecule type" value="Genomic_DNA"/>
</dbReference>
<dbReference type="Pfam" id="PF03808">
    <property type="entry name" value="Glyco_tran_WecG"/>
    <property type="match status" value="1"/>
</dbReference>
<feature type="non-terminal residue" evidence="3">
    <location>
        <position position="267"/>
    </location>
</feature>
<keyword evidence="4" id="KW-1185">Reference proteome</keyword>
<accession>U2QC08</accession>
<proteinExistence type="predicted"/>
<dbReference type="Proteomes" id="UP000017052">
    <property type="component" value="Unassembled WGS sequence"/>
</dbReference>
<dbReference type="OrthoDB" id="9771846at2"/>
<evidence type="ECO:0000256" key="2">
    <source>
        <dbReference type="ARBA" id="ARBA00022679"/>
    </source>
</evidence>
<reference evidence="3" key="1">
    <citation type="submission" date="2013-08" db="EMBL/GenBank/DDBJ databases">
        <authorList>
            <person name="Durkin A.S."/>
            <person name="Haft D.R."/>
            <person name="McCorrison J."/>
            <person name="Torralba M."/>
            <person name="Gillis M."/>
            <person name="Haft D.H."/>
            <person name="Methe B."/>
            <person name="Sutton G."/>
            <person name="Nelson K.E."/>
        </authorList>
    </citation>
    <scope>NUCLEOTIDE SEQUENCE [LARGE SCALE GENOMIC DNA]</scope>
    <source>
        <strain evidence="3">F0233</strain>
    </source>
</reference>
<sequence>MTDRCPGGLDREFLERFAREAGRPGAVVTWLNHWSLLHADWPALSRMRLIGFDGTLLQMVLHHHGHRVGRSSADLVLPIVLDEVLAPDDRVALIGAAPGVAAAAAGRLGRHPAIVFDGYGGLEALLADPSALVDVAPRLVVIGLGAGLQERVALQIHEWLPDAAVVTAGGWLDQLDHAEQYFPGWVHRMRLGWAWRIVHEPRRLCGRYTIEAARFLLGAGALVELLETIGPFNGLGIDRCTAPGPAGRWDGTGAAPAASAALLRGAS</sequence>
<keyword evidence="1" id="KW-0328">Glycosyltransferase</keyword>
<dbReference type="PANTHER" id="PTHR34136">
    <property type="match status" value="1"/>
</dbReference>
<organism evidence="3 4">
    <name type="scientific">Propionibacterium acidifaciens F0233</name>
    <dbReference type="NCBI Taxonomy" id="553198"/>
    <lineage>
        <taxon>Bacteria</taxon>
        <taxon>Bacillati</taxon>
        <taxon>Actinomycetota</taxon>
        <taxon>Actinomycetes</taxon>
        <taxon>Propionibacteriales</taxon>
        <taxon>Propionibacteriaceae</taxon>
        <taxon>Propionibacterium</taxon>
    </lineage>
</organism>
<dbReference type="GO" id="GO:0016758">
    <property type="term" value="F:hexosyltransferase activity"/>
    <property type="evidence" value="ECO:0007669"/>
    <property type="project" value="TreeGrafter"/>
</dbReference>
<evidence type="ECO:0000313" key="3">
    <source>
        <dbReference type="EMBL" id="ERK60390.1"/>
    </source>
</evidence>
<dbReference type="RefSeq" id="WP_021796795.1">
    <property type="nucleotide sequence ID" value="NZ_ACVN02000086.1"/>
</dbReference>
<keyword evidence="2" id="KW-0808">Transferase</keyword>